<dbReference type="RefSeq" id="WP_193955177.1">
    <property type="nucleotide sequence ID" value="NZ_JADEYS010000028.1"/>
</dbReference>
<sequence length="194" mass="21695">MNKYLESTDYIDWKTPEVLAQARSLSNGLSATEDVARVCFEFVRDEIKHSWDYEMNPVTCKASDVLQYGTGFCYAKSHLLAALLRANSIPAGLCYQRLTITDVPPFCLHGLNAVYLERHGWYRLDARGNKQGVEAAFCPPKEKLAFPIVTPGEADLPEIWAEPIAAITHALKQFDTYQALADNLPDVELVSAKK</sequence>
<dbReference type="InterPro" id="IPR002931">
    <property type="entry name" value="Transglutaminase-like"/>
</dbReference>
<dbReference type="PANTHER" id="PTHR33490">
    <property type="entry name" value="BLR5614 PROTEIN-RELATED"/>
    <property type="match status" value="1"/>
</dbReference>
<dbReference type="SUPFAM" id="SSF54001">
    <property type="entry name" value="Cysteine proteinases"/>
    <property type="match status" value="1"/>
</dbReference>
<evidence type="ECO:0000313" key="3">
    <source>
        <dbReference type="Proteomes" id="UP000640333"/>
    </source>
</evidence>
<proteinExistence type="predicted"/>
<dbReference type="Gene3D" id="3.10.620.30">
    <property type="match status" value="1"/>
</dbReference>
<reference evidence="2" key="1">
    <citation type="submission" date="2020-10" db="EMBL/GenBank/DDBJ databases">
        <title>Bacterium isolated from coastal waters sediment.</title>
        <authorList>
            <person name="Chen R.-J."/>
            <person name="Lu D.-C."/>
            <person name="Zhu K.-L."/>
            <person name="Du Z.-J."/>
        </authorList>
    </citation>
    <scope>NUCLEOTIDE SEQUENCE</scope>
    <source>
        <strain evidence="2">N1Y112</strain>
    </source>
</reference>
<evidence type="ECO:0000313" key="2">
    <source>
        <dbReference type="EMBL" id="MBE9399482.1"/>
    </source>
</evidence>
<name>A0A8J7FEA9_9GAMM</name>
<protein>
    <submittedName>
        <fullName evidence="2">Transglutaminase family protein</fullName>
    </submittedName>
</protein>
<feature type="domain" description="Transglutaminase-like" evidence="1">
    <location>
        <begin position="22"/>
        <end position="126"/>
    </location>
</feature>
<dbReference type="AlphaFoldDB" id="A0A8J7FEA9"/>
<gene>
    <name evidence="2" type="ORF">IOQ59_19650</name>
</gene>
<evidence type="ECO:0000259" key="1">
    <source>
        <dbReference type="Pfam" id="PF01841"/>
    </source>
</evidence>
<organism evidence="2 3">
    <name type="scientific">Pontibacterium sinense</name>
    <dbReference type="NCBI Taxonomy" id="2781979"/>
    <lineage>
        <taxon>Bacteria</taxon>
        <taxon>Pseudomonadati</taxon>
        <taxon>Pseudomonadota</taxon>
        <taxon>Gammaproteobacteria</taxon>
        <taxon>Oceanospirillales</taxon>
        <taxon>Oceanospirillaceae</taxon>
        <taxon>Pontibacterium</taxon>
    </lineage>
</organism>
<dbReference type="Proteomes" id="UP000640333">
    <property type="component" value="Unassembled WGS sequence"/>
</dbReference>
<dbReference type="PANTHER" id="PTHR33490:SF3">
    <property type="entry name" value="CONSERVED INTEGRAL MEMBRANE PROTEIN"/>
    <property type="match status" value="1"/>
</dbReference>
<accession>A0A8J7FEA9</accession>
<keyword evidence="3" id="KW-1185">Reference proteome</keyword>
<dbReference type="InterPro" id="IPR038765">
    <property type="entry name" value="Papain-like_cys_pep_sf"/>
</dbReference>
<dbReference type="Pfam" id="PF01841">
    <property type="entry name" value="Transglut_core"/>
    <property type="match status" value="1"/>
</dbReference>
<dbReference type="EMBL" id="JADEYS010000028">
    <property type="protein sequence ID" value="MBE9399482.1"/>
    <property type="molecule type" value="Genomic_DNA"/>
</dbReference>
<comment type="caution">
    <text evidence="2">The sequence shown here is derived from an EMBL/GenBank/DDBJ whole genome shotgun (WGS) entry which is preliminary data.</text>
</comment>